<feature type="compositionally biased region" description="Basic and acidic residues" evidence="9">
    <location>
        <begin position="319"/>
        <end position="330"/>
    </location>
</feature>
<dbReference type="Pfam" id="PF10451">
    <property type="entry name" value="Stn1"/>
    <property type="match status" value="1"/>
</dbReference>
<evidence type="ECO:0000256" key="3">
    <source>
        <dbReference type="ARBA" id="ARBA00017411"/>
    </source>
</evidence>
<feature type="compositionally biased region" description="Polar residues" evidence="9">
    <location>
        <begin position="301"/>
        <end position="318"/>
    </location>
</feature>
<evidence type="ECO:0000259" key="10">
    <source>
        <dbReference type="Pfam" id="PF10451"/>
    </source>
</evidence>
<gene>
    <name evidence="11" type="ORF">BDN70DRAFT_861244</name>
</gene>
<name>A0A9P5Z0B8_9AGAR</name>
<keyword evidence="5" id="KW-0779">Telomere</keyword>
<evidence type="ECO:0000256" key="5">
    <source>
        <dbReference type="ARBA" id="ARBA00022895"/>
    </source>
</evidence>
<dbReference type="OrthoDB" id="77828at2759"/>
<evidence type="ECO:0000256" key="9">
    <source>
        <dbReference type="SAM" id="MobiDB-lite"/>
    </source>
</evidence>
<keyword evidence="7" id="KW-0539">Nucleus</keyword>
<organism evidence="11 12">
    <name type="scientific">Pholiota conissans</name>
    <dbReference type="NCBI Taxonomy" id="109636"/>
    <lineage>
        <taxon>Eukaryota</taxon>
        <taxon>Fungi</taxon>
        <taxon>Dikarya</taxon>
        <taxon>Basidiomycota</taxon>
        <taxon>Agaricomycotina</taxon>
        <taxon>Agaricomycetes</taxon>
        <taxon>Agaricomycetidae</taxon>
        <taxon>Agaricales</taxon>
        <taxon>Agaricineae</taxon>
        <taxon>Strophariaceae</taxon>
        <taxon>Pholiota</taxon>
    </lineage>
</organism>
<evidence type="ECO:0000313" key="11">
    <source>
        <dbReference type="EMBL" id="KAF9477809.1"/>
    </source>
</evidence>
<evidence type="ECO:0000256" key="7">
    <source>
        <dbReference type="ARBA" id="ARBA00023242"/>
    </source>
</evidence>
<dbReference type="Gene3D" id="2.40.50.140">
    <property type="entry name" value="Nucleic acid-binding proteins"/>
    <property type="match status" value="1"/>
</dbReference>
<feature type="compositionally biased region" description="Basic residues" evidence="9">
    <location>
        <begin position="256"/>
        <end position="272"/>
    </location>
</feature>
<evidence type="ECO:0000256" key="1">
    <source>
        <dbReference type="ARBA" id="ARBA00004123"/>
    </source>
</evidence>
<dbReference type="PANTHER" id="PTHR13989">
    <property type="entry name" value="REPLICATION PROTEIN A-RELATED"/>
    <property type="match status" value="1"/>
</dbReference>
<evidence type="ECO:0000256" key="6">
    <source>
        <dbReference type="ARBA" id="ARBA00023125"/>
    </source>
</evidence>
<evidence type="ECO:0000256" key="8">
    <source>
        <dbReference type="ARBA" id="ARBA00030039"/>
    </source>
</evidence>
<keyword evidence="6" id="KW-0238">DNA-binding</keyword>
<evidence type="ECO:0000256" key="2">
    <source>
        <dbReference type="ARBA" id="ARBA00004574"/>
    </source>
</evidence>
<dbReference type="InterPro" id="IPR012340">
    <property type="entry name" value="NA-bd_OB-fold"/>
</dbReference>
<dbReference type="PANTHER" id="PTHR13989:SF33">
    <property type="entry name" value="CST COMPLEX SUBUNIT STN1"/>
    <property type="match status" value="1"/>
</dbReference>
<dbReference type="Proteomes" id="UP000807469">
    <property type="component" value="Unassembled WGS sequence"/>
</dbReference>
<evidence type="ECO:0000313" key="12">
    <source>
        <dbReference type="Proteomes" id="UP000807469"/>
    </source>
</evidence>
<comment type="subcellular location">
    <subcellularLocation>
        <location evidence="2">Chromosome</location>
        <location evidence="2">Telomere</location>
    </subcellularLocation>
    <subcellularLocation>
        <location evidence="1">Nucleus</location>
    </subcellularLocation>
</comment>
<dbReference type="GO" id="GO:0000781">
    <property type="term" value="C:chromosome, telomeric region"/>
    <property type="evidence" value="ECO:0007669"/>
    <property type="project" value="UniProtKB-SubCell"/>
</dbReference>
<dbReference type="AlphaFoldDB" id="A0A9P5Z0B8"/>
<reference evidence="11" key="1">
    <citation type="submission" date="2020-11" db="EMBL/GenBank/DDBJ databases">
        <authorList>
            <consortium name="DOE Joint Genome Institute"/>
            <person name="Ahrendt S."/>
            <person name="Riley R."/>
            <person name="Andreopoulos W."/>
            <person name="Labutti K."/>
            <person name="Pangilinan J."/>
            <person name="Ruiz-Duenas F.J."/>
            <person name="Barrasa J.M."/>
            <person name="Sanchez-Garcia M."/>
            <person name="Camarero S."/>
            <person name="Miyauchi S."/>
            <person name="Serrano A."/>
            <person name="Linde D."/>
            <person name="Babiker R."/>
            <person name="Drula E."/>
            <person name="Ayuso-Fernandez I."/>
            <person name="Pacheco R."/>
            <person name="Padilla G."/>
            <person name="Ferreira P."/>
            <person name="Barriuso J."/>
            <person name="Kellner H."/>
            <person name="Castanera R."/>
            <person name="Alfaro M."/>
            <person name="Ramirez L."/>
            <person name="Pisabarro A.G."/>
            <person name="Kuo A."/>
            <person name="Tritt A."/>
            <person name="Lipzen A."/>
            <person name="He G."/>
            <person name="Yan M."/>
            <person name="Ng V."/>
            <person name="Cullen D."/>
            <person name="Martin F."/>
            <person name="Rosso M.-N."/>
            <person name="Henrissat B."/>
            <person name="Hibbett D."/>
            <person name="Martinez A.T."/>
            <person name="Grigoriev I.V."/>
        </authorList>
    </citation>
    <scope>NUCLEOTIDE SEQUENCE</scope>
    <source>
        <strain evidence="11">CIRM-BRFM 674</strain>
    </source>
</reference>
<accession>A0A9P5Z0B8</accession>
<dbReference type="InterPro" id="IPR040260">
    <property type="entry name" value="RFA2-like"/>
</dbReference>
<feature type="region of interest" description="Disordered" evidence="9">
    <location>
        <begin position="18"/>
        <end position="37"/>
    </location>
</feature>
<keyword evidence="12" id="KW-1185">Reference proteome</keyword>
<feature type="region of interest" description="Disordered" evidence="9">
    <location>
        <begin position="207"/>
        <end position="272"/>
    </location>
</feature>
<comment type="caution">
    <text evidence="11">The sequence shown here is derived from an EMBL/GenBank/DDBJ whole genome shotgun (WGS) entry which is preliminary data.</text>
</comment>
<dbReference type="GO" id="GO:0005634">
    <property type="term" value="C:nucleus"/>
    <property type="evidence" value="ECO:0007669"/>
    <property type="project" value="UniProtKB-SubCell"/>
</dbReference>
<dbReference type="GO" id="GO:0003677">
    <property type="term" value="F:DNA binding"/>
    <property type="evidence" value="ECO:0007669"/>
    <property type="project" value="UniProtKB-KW"/>
</dbReference>
<keyword evidence="4" id="KW-0158">Chromosome</keyword>
<proteinExistence type="predicted"/>
<dbReference type="EMBL" id="MU155250">
    <property type="protein sequence ID" value="KAF9477809.1"/>
    <property type="molecule type" value="Genomic_DNA"/>
</dbReference>
<sequence>MSFTLTSTPTKESVIYLSPSKRQRTHAPPTNPNRSKYTKNQLNSWVQRADAVASCSIRDIYNLEASEANRKDPDYYWLGAVPCRNVKVVGMVVGVQEYEKRTLYTVDDGTGVIDCVARHTLVRSPPKPETEAAKYKRVDPVAPLLGPPKPIADVGKLVQVIGTVGHSFERQVIVSKIRLCLSTNDELLHARAVRELHRTSYSSALEFIIPPQQHNPDPQTPIKKRPNSKSMLSSPPSSVTSSPVKDPFQTSPSKSIPKKPTKPAPTKLRHPSRLHTGDLTAITFCIYVKYYMDCISDEDSPSSSTQPDITPRPSSRYQHQIDETPRRIPRLDYGLGYPDNPSFASEPPPSQARPEQRRGFTLSYLRRVSELSLLASRIIDAVSKRRIRAELKEMKANGLPLPRKMPSSKLSPEIKHARMKELFCFAIKQLSKEGSIIIWDGPIRRCPDASVEGVSRLWKANTSASTTAGNSTLFSTTLGASLLAEGDDDDEGALSDPQPGENAYVSLTPEFMANHVEEAIKSVVERKEAKGNPYAGAAKDEVLKELKGDDRWRRLGSWMVDDALKNLKEDERAYTSKDGHWHLTA</sequence>
<feature type="compositionally biased region" description="Low complexity" evidence="9">
    <location>
        <begin position="228"/>
        <end position="243"/>
    </location>
</feature>
<protein>
    <recommendedName>
        <fullName evidence="3">CST complex subunit STN1</fullName>
    </recommendedName>
    <alternativeName>
        <fullName evidence="8">Suppressor of cdc thirteen homolog</fullName>
    </alternativeName>
</protein>
<evidence type="ECO:0000256" key="4">
    <source>
        <dbReference type="ARBA" id="ARBA00022454"/>
    </source>
</evidence>
<dbReference type="InterPro" id="IPR018856">
    <property type="entry name" value="Stn1_N"/>
</dbReference>
<dbReference type="SUPFAM" id="SSF50249">
    <property type="entry name" value="Nucleic acid-binding proteins"/>
    <property type="match status" value="1"/>
</dbReference>
<feature type="domain" description="CST complex subunit Stn1 N-terminal" evidence="10">
    <location>
        <begin position="40"/>
        <end position="117"/>
    </location>
</feature>
<feature type="region of interest" description="Disordered" evidence="9">
    <location>
        <begin position="298"/>
        <end position="356"/>
    </location>
</feature>